<gene>
    <name evidence="2" type="ORF">PGLA1383_LOCUS23648</name>
</gene>
<evidence type="ECO:0000313" key="2">
    <source>
        <dbReference type="EMBL" id="CAE8605538.1"/>
    </source>
</evidence>
<feature type="compositionally biased region" description="Low complexity" evidence="1">
    <location>
        <begin position="85"/>
        <end position="98"/>
    </location>
</feature>
<proteinExistence type="predicted"/>
<evidence type="ECO:0000256" key="1">
    <source>
        <dbReference type="SAM" id="MobiDB-lite"/>
    </source>
</evidence>
<feature type="compositionally biased region" description="Low complexity" evidence="1">
    <location>
        <begin position="27"/>
        <end position="56"/>
    </location>
</feature>
<sequence>AVEQQRLAALGQRRASNAGNVPVPGANPSGRRGSNFGGRRASNFGQKSSVVGGLPAVGPPGGSMSARRQSVQRPPQLGSSGGLAAGATASLKKASQKT</sequence>
<feature type="region of interest" description="Disordered" evidence="1">
    <location>
        <begin position="1"/>
        <end position="98"/>
    </location>
</feature>
<name>A0A813EYT7_POLGL</name>
<protein>
    <submittedName>
        <fullName evidence="2">Uncharacterized protein</fullName>
    </submittedName>
</protein>
<dbReference type="EMBL" id="CAJNNV010017954">
    <property type="protein sequence ID" value="CAE8605538.1"/>
    <property type="molecule type" value="Genomic_DNA"/>
</dbReference>
<comment type="caution">
    <text evidence="2">The sequence shown here is derived from an EMBL/GenBank/DDBJ whole genome shotgun (WGS) entry which is preliminary data.</text>
</comment>
<reference evidence="2" key="1">
    <citation type="submission" date="2021-02" db="EMBL/GenBank/DDBJ databases">
        <authorList>
            <person name="Dougan E. K."/>
            <person name="Rhodes N."/>
            <person name="Thang M."/>
            <person name="Chan C."/>
        </authorList>
    </citation>
    <scope>NUCLEOTIDE SEQUENCE</scope>
</reference>
<keyword evidence="3" id="KW-1185">Reference proteome</keyword>
<dbReference type="AlphaFoldDB" id="A0A813EYT7"/>
<dbReference type="Proteomes" id="UP000654075">
    <property type="component" value="Unassembled WGS sequence"/>
</dbReference>
<evidence type="ECO:0000313" key="3">
    <source>
        <dbReference type="Proteomes" id="UP000654075"/>
    </source>
</evidence>
<organism evidence="2 3">
    <name type="scientific">Polarella glacialis</name>
    <name type="common">Dinoflagellate</name>
    <dbReference type="NCBI Taxonomy" id="89957"/>
    <lineage>
        <taxon>Eukaryota</taxon>
        <taxon>Sar</taxon>
        <taxon>Alveolata</taxon>
        <taxon>Dinophyceae</taxon>
        <taxon>Suessiales</taxon>
        <taxon>Suessiaceae</taxon>
        <taxon>Polarella</taxon>
    </lineage>
</organism>
<feature type="non-terminal residue" evidence="2">
    <location>
        <position position="98"/>
    </location>
</feature>
<accession>A0A813EYT7</accession>